<dbReference type="PANTHER" id="PTHR48421:SF1">
    <property type="entry name" value="MYCBP-ASSOCIATED PROTEIN"/>
    <property type="match status" value="1"/>
</dbReference>
<dbReference type="OrthoDB" id="10263316at2759"/>
<reference evidence="2 3" key="1">
    <citation type="submission" date="2019-03" db="EMBL/GenBank/DDBJ databases">
        <title>An improved genome assembly of the fluke Schistosoma japonicum.</title>
        <authorList>
            <person name="Hu W."/>
            <person name="Luo F."/>
            <person name="Yin M."/>
            <person name="Mo X."/>
            <person name="Sun C."/>
            <person name="Wu Q."/>
            <person name="Zhu B."/>
            <person name="Xiang M."/>
            <person name="Wang J."/>
            <person name="Wang Y."/>
            <person name="Zhang T."/>
            <person name="Xu B."/>
            <person name="Zheng H."/>
            <person name="Feng Z."/>
        </authorList>
    </citation>
    <scope>NUCLEOTIDE SEQUENCE [LARGE SCALE GENOMIC DNA]</scope>
    <source>
        <strain evidence="2">HuSjv2</strain>
        <tissue evidence="2">Worms</tissue>
    </source>
</reference>
<evidence type="ECO:0000313" key="3">
    <source>
        <dbReference type="Proteomes" id="UP000311919"/>
    </source>
</evidence>
<dbReference type="EMBL" id="SKCS01000302">
    <property type="protein sequence ID" value="TNN11297.1"/>
    <property type="molecule type" value="Genomic_DNA"/>
</dbReference>
<sequence length="907" mass="104233">MSKGNRTKGGKTKGDVVDGKLQLSLGSVTNEQAELSNRPHIIYDDSIEQLRVTEERIQERLKQFESKNLSQYLSDELNSMLNLKHVVVRKTIPEKDRTKPMRNVAVLKKASEDSLLAEQITATPFDNRKLSCRRPSNFNWYAAGLGPRFSPDGTLLKHSLLGDPAIFYQTALAHGDIGLNVVPREIQLQLQTSVMEMQNLNVPIALSCIPEQTSPGSQPSNESHLTNNYSTLTNHPSCEKIDKKFLNREADYLQAKGDTASLENWKLKIGQQKLMQQKLSGLMKRKPNDLLMNSGENAYEIQLIREKLDRVIPLINDGKGSRYMSEFWNQPEYIRNTDSSDICTTLTMKERGIYRPIEFIKCPEVVKKEKGLLSSELNNNDVLKENITTSTSHNTYLMDRTQEVSDLLNYIVPYEPIMNDLAIIGQKILKDHSNESVIIQNTNKMLKETTHPEATQTIKSEKLTNTLVDSEVNETCVNEPSLYLNGYHLNWQSISSNPPQMSLDIHLTFENENPVLQTDYIELLNNGNVLISYEWTRIPQKNHFQIDTKESRVFYFDSKPGIIQPGDITHLPVTLKSSHEGIYKEIWRFDTTPTLQGMSPVYVHFHAISVWPEYHQFCSSLAKDIFIQLEREANYRMVYKMLENLIMNIQPKEHPPSPIPEPNTEEEIFTLSNPNFHYKHHVVQKLKQMYKEIKERENKIHGNNNDTMISNTDNWKYSIPELKKMIYKYPPDMTKPNAAVKREEEISKFYQSVDQLAFPSKSSFMNTSVERYRIGYTLLSQNIANLFDLCSNLRELHGLPELTSYPIKTQKMAKTLNLTNERIPASAVARNITQIKQSDEISMETDDKIPQIDLQLLLDDDQESNELVSFTKTIPPNSKLWKNKACSIVSVTISQLLNDLFTYWDDI</sequence>
<dbReference type="PANTHER" id="PTHR48421">
    <property type="entry name" value="MYCBP-ASSOCIATED PROTEIN"/>
    <property type="match status" value="1"/>
</dbReference>
<dbReference type="Proteomes" id="UP000311919">
    <property type="component" value="Unassembled WGS sequence"/>
</dbReference>
<dbReference type="AlphaFoldDB" id="A0A4Z2D489"/>
<dbReference type="Pfam" id="PF14646">
    <property type="entry name" value="MYCBPAP"/>
    <property type="match status" value="1"/>
</dbReference>
<dbReference type="InterPro" id="IPR032707">
    <property type="entry name" value="MYCBPAP"/>
</dbReference>
<dbReference type="Gene3D" id="2.60.40.10">
    <property type="entry name" value="Immunoglobulins"/>
    <property type="match status" value="1"/>
</dbReference>
<gene>
    <name evidence="2" type="ORF">EWB00_004724</name>
</gene>
<feature type="region of interest" description="Disordered" evidence="1">
    <location>
        <begin position="211"/>
        <end position="233"/>
    </location>
</feature>
<dbReference type="InterPro" id="IPR013783">
    <property type="entry name" value="Ig-like_fold"/>
</dbReference>
<accession>A0A4Z2D489</accession>
<evidence type="ECO:0000313" key="2">
    <source>
        <dbReference type="EMBL" id="TNN11297.1"/>
    </source>
</evidence>
<keyword evidence="3" id="KW-1185">Reference proteome</keyword>
<dbReference type="STRING" id="6182.A0A4Z2D489"/>
<comment type="caution">
    <text evidence="2">The sequence shown here is derived from an EMBL/GenBank/DDBJ whole genome shotgun (WGS) entry which is preliminary data.</text>
</comment>
<name>A0A4Z2D489_SCHJA</name>
<protein>
    <submittedName>
        <fullName evidence="2">MYCBP-associated protein isoform 2</fullName>
    </submittedName>
</protein>
<proteinExistence type="predicted"/>
<evidence type="ECO:0000256" key="1">
    <source>
        <dbReference type="SAM" id="MobiDB-lite"/>
    </source>
</evidence>
<organism evidence="2 3">
    <name type="scientific">Schistosoma japonicum</name>
    <name type="common">Blood fluke</name>
    <dbReference type="NCBI Taxonomy" id="6182"/>
    <lineage>
        <taxon>Eukaryota</taxon>
        <taxon>Metazoa</taxon>
        <taxon>Spiralia</taxon>
        <taxon>Lophotrochozoa</taxon>
        <taxon>Platyhelminthes</taxon>
        <taxon>Trematoda</taxon>
        <taxon>Digenea</taxon>
        <taxon>Strigeidida</taxon>
        <taxon>Schistosomatoidea</taxon>
        <taxon>Schistosomatidae</taxon>
        <taxon>Schistosoma</taxon>
    </lineage>
</organism>